<sequence length="509" mass="54631">MSKPPDQVRDERRRPPRSVPLWRDRRVWRWALAALLLAALALVMFRGPLADLLWPETRIQQLLDHGNAALRAGRLSVADGSGARERFEAALALDGDRLQARAGLAATGRAALGQARAALAAGRYAQVRSALALARALQVPRADADRIDAALRQREAAHAGLDQLLQRAAQARGEGRLDGAPDAALPLYRQVLEFAPERTEALEGREDALSELLQRAQAALARGDVAAAAALVDSARDYDPGHVDLPAAQAALNRALEALQRDADAALRRQRLDAAARALATLRAAAPDAAGARDSAERVAAAYAAQATRAAADFRFTEAERALHKGQALAPDSRALADARQALLRAQQRQATLHSPLSPAARARRLQAVLSELQAAEARGDWLTPPGSSAYDALQAAQVLAPRDARVRSAEQRVLAALRRCFDDELRGNRVLAASACYDAWRALAPGGNGVAAARRRLAQRWLAVGDERLSAGDADFAREALRHARAIDPGTPELAAFARRLRSLSPER</sequence>
<comment type="caution">
    <text evidence="1">The sequence shown here is derived from an EMBL/GenBank/DDBJ whole genome shotgun (WGS) entry which is preliminary data.</text>
</comment>
<dbReference type="Proteomes" id="UP001635788">
    <property type="component" value="Unassembled WGS sequence"/>
</dbReference>
<evidence type="ECO:0008006" key="3">
    <source>
        <dbReference type="Google" id="ProtNLM"/>
    </source>
</evidence>
<evidence type="ECO:0000313" key="2">
    <source>
        <dbReference type="Proteomes" id="UP001635788"/>
    </source>
</evidence>
<dbReference type="EMBL" id="JBKAMQ010000002">
    <property type="protein sequence ID" value="MFN6508881.1"/>
    <property type="molecule type" value="Genomic_DNA"/>
</dbReference>
<evidence type="ECO:0000313" key="1">
    <source>
        <dbReference type="EMBL" id="MFN6508881.1"/>
    </source>
</evidence>
<gene>
    <name evidence="1" type="ORF">ACK3FC_17160</name>
</gene>
<dbReference type="RefSeq" id="WP_081049063.1">
    <property type="nucleotide sequence ID" value="NZ_CP064004.1"/>
</dbReference>
<name>A0ABW9L1C8_XANCT</name>
<organism evidence="1 2">
    <name type="scientific">Xanthomonas translucens pv. translucens</name>
    <dbReference type="NCBI Taxonomy" id="134875"/>
    <lineage>
        <taxon>Bacteria</taxon>
        <taxon>Pseudomonadati</taxon>
        <taxon>Pseudomonadota</taxon>
        <taxon>Gammaproteobacteria</taxon>
        <taxon>Lysobacterales</taxon>
        <taxon>Lysobacteraceae</taxon>
        <taxon>Xanthomonas</taxon>
        <taxon>Xanthomonas translucens group</taxon>
    </lineage>
</organism>
<proteinExistence type="predicted"/>
<accession>A0ABW9L1C8</accession>
<reference evidence="1 2" key="1">
    <citation type="submission" date="2024-12" db="EMBL/GenBank/DDBJ databases">
        <authorList>
            <person name="Alaofin S."/>
            <person name="Velasco D."/>
            <person name="Li D."/>
            <person name="Baldwin T."/>
            <person name="Liu Z."/>
            <person name="Schachterle J.K."/>
        </authorList>
    </citation>
    <scope>NUCLEOTIDE SEQUENCE [LARGE SCALE GENOMIC DNA]</scope>
    <source>
        <strain evidence="1 2">B1</strain>
    </source>
</reference>
<keyword evidence="2" id="KW-1185">Reference proteome</keyword>
<protein>
    <recommendedName>
        <fullName evidence="3">Tetratricopeptide repeat protein</fullName>
    </recommendedName>
</protein>